<dbReference type="PANTHER" id="PTHR47447:SF17">
    <property type="entry name" value="OS12G0638900 PROTEIN"/>
    <property type="match status" value="1"/>
</dbReference>
<keyword evidence="2" id="KW-0677">Repeat</keyword>
<dbReference type="AlphaFoldDB" id="A0A438DDW6"/>
<evidence type="ECO:0000256" key="3">
    <source>
        <dbReference type="PROSITE-ProRule" id="PRU00708"/>
    </source>
</evidence>
<protein>
    <submittedName>
        <fullName evidence="4">Pentatricopeptide repeat-containing protein, mitochondrial</fullName>
    </submittedName>
</protein>
<dbReference type="Gene3D" id="1.25.40.10">
    <property type="entry name" value="Tetratricopeptide repeat domain"/>
    <property type="match status" value="2"/>
</dbReference>
<dbReference type="PROSITE" id="PS51375">
    <property type="entry name" value="PPR"/>
    <property type="match status" value="3"/>
</dbReference>
<name>A0A438DDW6_VITVI</name>
<proteinExistence type="inferred from homology"/>
<dbReference type="Proteomes" id="UP000288805">
    <property type="component" value="Unassembled WGS sequence"/>
</dbReference>
<dbReference type="InterPro" id="IPR002885">
    <property type="entry name" value="PPR_rpt"/>
</dbReference>
<sequence>MIVIVMGVEGFGREGGEAEAANLKAQNRPIGGFYNDTVFNNTNGLDSGTEWERLLKPFDLPELRTSLTRITPYQLCKLLELPLDVPTSMELFQWAGTQKGYCHMFDVYYMLIDKLGAAGEFKTIDALLMQMKQEGIVFRESLFILIMKHYGRAGLPGQATRLLLDMRGVYSCEPTFRSYNVVLDVLLAGNCPKVVPNVFYEMLSKGISPTVYTFGVVMKALCLVNEVDSACALLKDMTRHGCVPNAIVYQTLIHALSKVGRVNEVLKLLEEMLLMGCIPDVNTFNDAIHGLCKMLRIHEAAKLVDRMLLRGFTPNSFTYGVFDAWFM</sequence>
<evidence type="ECO:0000256" key="1">
    <source>
        <dbReference type="ARBA" id="ARBA00007626"/>
    </source>
</evidence>
<feature type="repeat" description="PPR" evidence="3">
    <location>
        <begin position="210"/>
        <end position="244"/>
    </location>
</feature>
<feature type="repeat" description="PPR" evidence="3">
    <location>
        <begin position="280"/>
        <end position="314"/>
    </location>
</feature>
<organism evidence="4 5">
    <name type="scientific">Vitis vinifera</name>
    <name type="common">Grape</name>
    <dbReference type="NCBI Taxonomy" id="29760"/>
    <lineage>
        <taxon>Eukaryota</taxon>
        <taxon>Viridiplantae</taxon>
        <taxon>Streptophyta</taxon>
        <taxon>Embryophyta</taxon>
        <taxon>Tracheophyta</taxon>
        <taxon>Spermatophyta</taxon>
        <taxon>Magnoliopsida</taxon>
        <taxon>eudicotyledons</taxon>
        <taxon>Gunneridae</taxon>
        <taxon>Pentapetalae</taxon>
        <taxon>rosids</taxon>
        <taxon>Vitales</taxon>
        <taxon>Vitaceae</taxon>
        <taxon>Viteae</taxon>
        <taxon>Vitis</taxon>
    </lineage>
</organism>
<feature type="repeat" description="PPR" evidence="3">
    <location>
        <begin position="245"/>
        <end position="279"/>
    </location>
</feature>
<comment type="similarity">
    <text evidence="1">Belongs to the PPR family. P subfamily.</text>
</comment>
<gene>
    <name evidence="4" type="primary">VvCHDh000863_1</name>
    <name evidence="4" type="ORF">CK203_079998</name>
</gene>
<dbReference type="NCBIfam" id="TIGR00756">
    <property type="entry name" value="PPR"/>
    <property type="match status" value="4"/>
</dbReference>
<reference evidence="4 5" key="1">
    <citation type="journal article" date="2018" name="PLoS Genet.">
        <title>Population sequencing reveals clonal diversity and ancestral inbreeding in the grapevine cultivar Chardonnay.</title>
        <authorList>
            <person name="Roach M.J."/>
            <person name="Johnson D.L."/>
            <person name="Bohlmann J."/>
            <person name="van Vuuren H.J."/>
            <person name="Jones S.J."/>
            <person name="Pretorius I.S."/>
            <person name="Schmidt S.A."/>
            <person name="Borneman A.R."/>
        </authorList>
    </citation>
    <scope>NUCLEOTIDE SEQUENCE [LARGE SCALE GENOMIC DNA]</scope>
    <source>
        <strain evidence="5">cv. Chardonnay</strain>
        <tissue evidence="4">Leaf</tissue>
    </source>
</reference>
<accession>A0A438DDW6</accession>
<dbReference type="PANTHER" id="PTHR47447">
    <property type="entry name" value="OS03G0856100 PROTEIN"/>
    <property type="match status" value="1"/>
</dbReference>
<comment type="caution">
    <text evidence="4">The sequence shown here is derived from an EMBL/GenBank/DDBJ whole genome shotgun (WGS) entry which is preliminary data.</text>
</comment>
<dbReference type="Pfam" id="PF13041">
    <property type="entry name" value="PPR_2"/>
    <property type="match status" value="2"/>
</dbReference>
<dbReference type="InterPro" id="IPR011990">
    <property type="entry name" value="TPR-like_helical_dom_sf"/>
</dbReference>
<dbReference type="EMBL" id="QGNW01001671">
    <property type="protein sequence ID" value="RVW33619.1"/>
    <property type="molecule type" value="Genomic_DNA"/>
</dbReference>
<evidence type="ECO:0000313" key="5">
    <source>
        <dbReference type="Proteomes" id="UP000288805"/>
    </source>
</evidence>
<evidence type="ECO:0000256" key="2">
    <source>
        <dbReference type="ARBA" id="ARBA00022737"/>
    </source>
</evidence>
<evidence type="ECO:0000313" key="4">
    <source>
        <dbReference type="EMBL" id="RVW33619.1"/>
    </source>
</evidence>